<dbReference type="OrthoDB" id="9811399at2"/>
<sequence>MTITADIIIHNSHILRPDGLGWREDVDALAVAKGKIVALGRDADMMAWRGPATETIDLAGGFLTPGLVDGHAHPIQGHDLQIGVDLAEVRDVTQLRAALAQEAASLRPGDWLQGHGLDPALLEGVGHPADLLEVVSGGRPVFLMFFDYHGAMVSRAALAKAGIAGPRSFASGAQILCDVDGLPTGTLLETEAVELIRSVLPRMDQATRLASMRRLFSSMAAAGLTGMHVMDANGDSLDCLAALEAQAPSPLRFHVLPWVNPGATRDELEAVLALQGRAGRLWRVCGAKFFIDGTIDAGTAWLHEPDLHGGCTGPHWPSPEAYSKAVHFFGKRGVQTVTHAIGDKAVRHVLETLASLPQPIRAAARHRVEHIETLPDEDIGQFAALDVLPSMQPSHAVRYASADQSDAWSQRLGPERAARGWRTADIAATGVRLVLGSDWPIAPYDPREILTCAVARRLPGHAASTAVGDAQVLSRAMALAGLTRHAAYAVEEETRLGALTLGFDADLTGFTVDPLRADVDELGMAPFGVTVCNGLVTHRRVN</sequence>
<keyword evidence="2" id="KW-0378">Hydrolase</keyword>
<dbReference type="SUPFAM" id="SSF51338">
    <property type="entry name" value="Composite domain of metallo-dependent hydrolases"/>
    <property type="match status" value="1"/>
</dbReference>
<dbReference type="PANTHER" id="PTHR22642">
    <property type="entry name" value="IMIDAZOLONEPROPIONASE"/>
    <property type="match status" value="1"/>
</dbReference>
<dbReference type="Gene3D" id="2.30.40.10">
    <property type="entry name" value="Urease, subunit C, domain 1"/>
    <property type="match status" value="1"/>
</dbReference>
<evidence type="ECO:0000313" key="2">
    <source>
        <dbReference type="EMBL" id="GAN78854.1"/>
    </source>
</evidence>
<name>A0A0D6PDA5_9PROT</name>
<dbReference type="Gene3D" id="3.10.310.70">
    <property type="match status" value="1"/>
</dbReference>
<protein>
    <submittedName>
        <fullName evidence="2">Amidohydrolase 3</fullName>
    </submittedName>
</protein>
<dbReference type="STRING" id="1120923.SAMN02746095_02334"/>
<dbReference type="Proteomes" id="UP000032668">
    <property type="component" value="Unassembled WGS sequence"/>
</dbReference>
<dbReference type="InterPro" id="IPR032466">
    <property type="entry name" value="Metal_Hydrolase"/>
</dbReference>
<dbReference type="GO" id="GO:0016810">
    <property type="term" value="F:hydrolase activity, acting on carbon-nitrogen (but not peptide) bonds"/>
    <property type="evidence" value="ECO:0007669"/>
    <property type="project" value="InterPro"/>
</dbReference>
<evidence type="ECO:0000313" key="3">
    <source>
        <dbReference type="Proteomes" id="UP000032668"/>
    </source>
</evidence>
<dbReference type="AlphaFoldDB" id="A0A0D6PDA5"/>
<dbReference type="InterPro" id="IPR011059">
    <property type="entry name" value="Metal-dep_hydrolase_composite"/>
</dbReference>
<dbReference type="RefSeq" id="WP_048877341.1">
    <property type="nucleotide sequence ID" value="NZ_BANC01000010.1"/>
</dbReference>
<proteinExistence type="predicted"/>
<dbReference type="InterPro" id="IPR033932">
    <property type="entry name" value="YtcJ-like"/>
</dbReference>
<dbReference type="InterPro" id="IPR013108">
    <property type="entry name" value="Amidohydro_3"/>
</dbReference>
<dbReference type="EMBL" id="BANC01000010">
    <property type="protein sequence ID" value="GAN78854.1"/>
    <property type="molecule type" value="Genomic_DNA"/>
</dbReference>
<dbReference type="SUPFAM" id="SSF51556">
    <property type="entry name" value="Metallo-dependent hydrolases"/>
    <property type="match status" value="1"/>
</dbReference>
<evidence type="ECO:0000259" key="1">
    <source>
        <dbReference type="Pfam" id="PF07969"/>
    </source>
</evidence>
<dbReference type="CDD" id="cd01300">
    <property type="entry name" value="YtcJ_like"/>
    <property type="match status" value="1"/>
</dbReference>
<dbReference type="PANTHER" id="PTHR22642:SF2">
    <property type="entry name" value="PROTEIN LONG AFTER FAR-RED 3"/>
    <property type="match status" value="1"/>
</dbReference>
<organism evidence="2 3">
    <name type="scientific">Acidocella aminolytica 101 = DSM 11237</name>
    <dbReference type="NCBI Taxonomy" id="1120923"/>
    <lineage>
        <taxon>Bacteria</taxon>
        <taxon>Pseudomonadati</taxon>
        <taxon>Pseudomonadota</taxon>
        <taxon>Alphaproteobacteria</taxon>
        <taxon>Acetobacterales</taxon>
        <taxon>Acidocellaceae</taxon>
        <taxon>Acidocella</taxon>
    </lineage>
</organism>
<feature type="domain" description="Amidohydrolase 3" evidence="1">
    <location>
        <begin position="54"/>
        <end position="536"/>
    </location>
</feature>
<gene>
    <name evidence="2" type="ORF">Aam_010_032</name>
</gene>
<accession>A0A0D6PDA5</accession>
<comment type="caution">
    <text evidence="2">The sequence shown here is derived from an EMBL/GenBank/DDBJ whole genome shotgun (WGS) entry which is preliminary data.</text>
</comment>
<reference evidence="2 3" key="1">
    <citation type="submission" date="2012-11" db="EMBL/GenBank/DDBJ databases">
        <title>Whole genome sequence of Acidocella aminolytica 101 = DSM 11237.</title>
        <authorList>
            <person name="Azuma Y."/>
            <person name="Higashiura N."/>
            <person name="Hirakawa H."/>
            <person name="Matsushita K."/>
        </authorList>
    </citation>
    <scope>NUCLEOTIDE SEQUENCE [LARGE SCALE GENOMIC DNA]</scope>
    <source>
        <strain evidence="3">101 / DSM 11237</strain>
    </source>
</reference>
<dbReference type="Pfam" id="PF07969">
    <property type="entry name" value="Amidohydro_3"/>
    <property type="match status" value="1"/>
</dbReference>
<dbReference type="Gene3D" id="3.20.20.140">
    <property type="entry name" value="Metal-dependent hydrolases"/>
    <property type="match status" value="1"/>
</dbReference>
<keyword evidence="3" id="KW-1185">Reference proteome</keyword>